<dbReference type="UniPathway" id="UPA00068">
    <property type="reaction ID" value="UER00106"/>
</dbReference>
<dbReference type="EC" id="2.3.1.1" evidence="13"/>
<dbReference type="EC" id="2.3.1.35" evidence="13"/>
<comment type="catalytic activity">
    <reaction evidence="11 13">
        <text>N(2)-acetyl-L-ornithine + L-glutamate = N-acetyl-L-glutamate + L-ornithine</text>
        <dbReference type="Rhea" id="RHEA:15349"/>
        <dbReference type="ChEBI" id="CHEBI:29985"/>
        <dbReference type="ChEBI" id="CHEBI:44337"/>
        <dbReference type="ChEBI" id="CHEBI:46911"/>
        <dbReference type="ChEBI" id="CHEBI:57805"/>
        <dbReference type="EC" id="2.3.1.35"/>
    </reaction>
</comment>
<evidence type="ECO:0000256" key="6">
    <source>
        <dbReference type="ARBA" id="ARBA00022679"/>
    </source>
</evidence>
<dbReference type="CDD" id="cd02152">
    <property type="entry name" value="OAT"/>
    <property type="match status" value="1"/>
</dbReference>
<evidence type="ECO:0000313" key="18">
    <source>
        <dbReference type="Proteomes" id="UP000094271"/>
    </source>
</evidence>
<dbReference type="FunFam" id="3.30.2330.10:FF:000001">
    <property type="entry name" value="Arginine biosynthesis bifunctional protein ArgJ, mitochondrial"/>
    <property type="match status" value="1"/>
</dbReference>
<feature type="site" description="Involved in the stabilization of negative charge on the oxyanion by the formation of the oxyanion hole" evidence="13">
    <location>
        <position position="115"/>
    </location>
</feature>
<comment type="function">
    <text evidence="12 13">Catalyzes two activities which are involved in the cyclic version of arginine biosynthesis: the synthesis of N-acetylglutamate from glutamate and acetyl-CoA as the acetyl donor, and of ornithine by transacetylation between N(2)-acetylornithine and glutamate.</text>
</comment>
<dbReference type="SUPFAM" id="SSF56266">
    <property type="entry name" value="DmpA/ArgJ-like"/>
    <property type="match status" value="1"/>
</dbReference>
<feature type="binding site" evidence="13">
    <location>
        <position position="190"/>
    </location>
    <ligand>
        <name>substrate</name>
    </ligand>
</feature>
<keyword evidence="9 13" id="KW-0012">Acyltransferase</keyword>
<feature type="active site" description="Nucleophile" evidence="13">
    <location>
        <position position="190"/>
    </location>
</feature>
<accession>A0A1E3A4K2</accession>
<feature type="binding site" evidence="13">
    <location>
        <position position="276"/>
    </location>
    <ligand>
        <name>substrate</name>
    </ligand>
</feature>
<dbReference type="GO" id="GO:0004042">
    <property type="term" value="F:L-glutamate N-acetyltransferase activity"/>
    <property type="evidence" value="ECO:0007669"/>
    <property type="project" value="UniProtKB-UniRule"/>
</dbReference>
<dbReference type="Gene3D" id="3.30.2330.10">
    <property type="entry name" value="arginine biosynthesis bifunctional protein suprefamily"/>
    <property type="match status" value="1"/>
</dbReference>
<protein>
    <recommendedName>
        <fullName evidence="13">Arginine biosynthesis bifunctional protein ArgJ</fullName>
    </recommendedName>
    <domain>
        <recommendedName>
            <fullName evidence="13">Glutamate N-acetyltransferase</fullName>
            <ecNumber evidence="13">2.3.1.35</ecNumber>
        </recommendedName>
        <alternativeName>
            <fullName evidence="13">Ornithine acetyltransferase</fullName>
            <shortName evidence="13">OATase</shortName>
        </alternativeName>
        <alternativeName>
            <fullName evidence="13">Ornithine transacetylase</fullName>
        </alternativeName>
    </domain>
    <domain>
        <recommendedName>
            <fullName evidence="13">Amino-acid acetyltransferase</fullName>
            <ecNumber evidence="13">2.3.1.1</ecNumber>
        </recommendedName>
        <alternativeName>
            <fullName evidence="13">N-acetylglutamate synthase</fullName>
            <shortName evidence="13">AGSase</shortName>
        </alternativeName>
    </domain>
    <component>
        <recommendedName>
            <fullName evidence="13">Arginine biosynthesis bifunctional protein ArgJ alpha chain</fullName>
        </recommendedName>
    </component>
    <component>
        <recommendedName>
            <fullName evidence="13">Arginine biosynthesis bifunctional protein ArgJ beta chain</fullName>
        </recommendedName>
    </component>
</protein>
<evidence type="ECO:0000256" key="7">
    <source>
        <dbReference type="ARBA" id="ARBA00022813"/>
    </source>
</evidence>
<dbReference type="OrthoDB" id="9804242at2"/>
<dbReference type="Proteomes" id="UP000094869">
    <property type="component" value="Unassembled WGS sequence"/>
</dbReference>
<evidence type="ECO:0000256" key="8">
    <source>
        <dbReference type="ARBA" id="ARBA00023268"/>
    </source>
</evidence>
<dbReference type="GO" id="GO:0005737">
    <property type="term" value="C:cytoplasm"/>
    <property type="evidence" value="ECO:0007669"/>
    <property type="project" value="UniProtKB-SubCell"/>
</dbReference>
<dbReference type="NCBIfam" id="NF003802">
    <property type="entry name" value="PRK05388.1"/>
    <property type="match status" value="1"/>
</dbReference>
<keyword evidence="5 13" id="KW-0028">Amino-acid biosynthesis</keyword>
<comment type="pathway">
    <text evidence="13">Amino-acid biosynthesis; L-arginine biosynthesis; L-ornithine and N-acetyl-L-glutamate from L-glutamate and N(2)-acetyl-L-ornithine (cyclic): step 1/1.</text>
</comment>
<evidence type="ECO:0000313" key="16">
    <source>
        <dbReference type="EMBL" id="ODR61676.1"/>
    </source>
</evidence>
<name>A0A1E3A4K2_9FIRM</name>
<reference evidence="15 18" key="3">
    <citation type="submission" date="2016-08" db="EMBL/GenBank/DDBJ databases">
        <authorList>
            <person name="Seilhamer J.J."/>
        </authorList>
    </citation>
    <scope>NUCLEOTIDE SEQUENCE [LARGE SCALE GENOMIC DNA]</scope>
    <source>
        <strain evidence="15 18">NML150140-1</strain>
    </source>
</reference>
<feature type="chain" id="PRO_5044508510" description="Arginine biosynthesis bifunctional protein ArgJ alpha chain" evidence="13">
    <location>
        <begin position="1"/>
        <end position="189"/>
    </location>
</feature>
<dbReference type="Proteomes" id="UP000094271">
    <property type="component" value="Unassembled WGS sequence"/>
</dbReference>
<keyword evidence="6 13" id="KW-0808">Transferase</keyword>
<evidence type="ECO:0000313" key="15">
    <source>
        <dbReference type="EMBL" id="ODR48489.1"/>
    </source>
</evidence>
<evidence type="ECO:0000313" key="19">
    <source>
        <dbReference type="Proteomes" id="UP000094869"/>
    </source>
</evidence>
<feature type="binding site" evidence="13">
    <location>
        <position position="153"/>
    </location>
    <ligand>
        <name>substrate</name>
    </ligand>
</feature>
<dbReference type="FunFam" id="3.10.20.340:FF:000001">
    <property type="entry name" value="Arginine biosynthesis bifunctional protein ArgJ, chloroplastic"/>
    <property type="match status" value="1"/>
</dbReference>
<feature type="binding site" evidence="13">
    <location>
        <position position="179"/>
    </location>
    <ligand>
        <name>substrate</name>
    </ligand>
</feature>
<dbReference type="HAMAP" id="MF_01106">
    <property type="entry name" value="ArgJ"/>
    <property type="match status" value="1"/>
</dbReference>
<dbReference type="PATRIC" id="fig|1432052.4.peg.4363"/>
<dbReference type="Pfam" id="PF01960">
    <property type="entry name" value="ArgJ"/>
    <property type="match status" value="1"/>
</dbReference>
<evidence type="ECO:0000256" key="12">
    <source>
        <dbReference type="ARBA" id="ARBA00054976"/>
    </source>
</evidence>
<comment type="pathway">
    <text evidence="13">Amino-acid biosynthesis; L-arginine biosynthesis; N(2)-acetyl-L-ornithine from L-glutamate: step 1/4.</text>
</comment>
<proteinExistence type="inferred from homology"/>
<reference evidence="16 19" key="2">
    <citation type="submission" date="2016-08" db="EMBL/GenBank/DDBJ databases">
        <title>Characterization of Isolates of Eisenbergiella tayi Derived from Blood Cultures, Using Whole Genome Sequencing.</title>
        <authorList>
            <person name="Bernier A.-M."/>
            <person name="Burdz T."/>
            <person name="Wiebe D."/>
            <person name="Bernard K."/>
        </authorList>
    </citation>
    <scope>NUCLEOTIDE SEQUENCE [LARGE SCALE GENOMIC DNA]</scope>
    <source>
        <strain evidence="16 19">NML120146</strain>
    </source>
</reference>
<dbReference type="GO" id="GO:0006526">
    <property type="term" value="P:L-arginine biosynthetic process"/>
    <property type="evidence" value="ECO:0007669"/>
    <property type="project" value="UniProtKB-UniRule"/>
</dbReference>
<evidence type="ECO:0000313" key="17">
    <source>
        <dbReference type="Proteomes" id="UP000094067"/>
    </source>
</evidence>
<comment type="subcellular location">
    <subcellularLocation>
        <location evidence="1 13">Cytoplasm</location>
    </subcellularLocation>
</comment>
<dbReference type="EMBL" id="MEHA01000017">
    <property type="protein sequence ID" value="ODR48489.1"/>
    <property type="molecule type" value="Genomic_DNA"/>
</dbReference>
<evidence type="ECO:0000256" key="11">
    <source>
        <dbReference type="ARBA" id="ARBA00049439"/>
    </source>
</evidence>
<dbReference type="PANTHER" id="PTHR23100">
    <property type="entry name" value="ARGININE BIOSYNTHESIS BIFUNCTIONAL PROTEIN ARGJ"/>
    <property type="match status" value="1"/>
</dbReference>
<comment type="similarity">
    <text evidence="2 13">Belongs to the ArgJ family.</text>
</comment>
<gene>
    <name evidence="14" type="primary">argJ_1</name>
    <name evidence="13" type="synonym">argJ</name>
    <name evidence="15" type="ORF">BEI59_20620</name>
    <name evidence="14" type="ORF">BEI61_03940</name>
    <name evidence="16" type="ORF">BEI63_01380</name>
</gene>
<keyword evidence="8 13" id="KW-0511">Multifunctional enzyme</keyword>
<evidence type="ECO:0000256" key="13">
    <source>
        <dbReference type="HAMAP-Rule" id="MF_01106"/>
    </source>
</evidence>
<keyword evidence="13" id="KW-0963">Cytoplasm</keyword>
<evidence type="ECO:0000256" key="10">
    <source>
        <dbReference type="ARBA" id="ARBA00048372"/>
    </source>
</evidence>
<evidence type="ECO:0000256" key="1">
    <source>
        <dbReference type="ARBA" id="ARBA00004496"/>
    </source>
</evidence>
<keyword evidence="4 13" id="KW-0055">Arginine biosynthesis</keyword>
<sequence length="407" mass="43167">MERIKGGVTAAKGFQAAGVEANVKYKNRKDMAMIVSGVPCRAAGVFTSNVVKAAPVVWDRELIDNSPYIQAVVVNSGIANACTGRQGYAYCQETAQAAASALHIPENTVLVASTGVIGMQLPMDKITAGVEKLAVSLSDTPEAGTLAAEAIMTTDTISKQVAVQFEAGGKTVTVGGMSKGSGMIHPNMCTMLGFVTTDIAISKELLQEALREDVVDTFNMISVDGDTSTNDTLVVLANGCAENPEITEKNEDYENFVKALHEVNETLAKMMAGDGEGATALFETRVIHAATKEDARTLAKSVICSSLTKAAIFGHDANWGRILCALGYSGAKFDPEAVELYFESEAGRILIYKDGQAADYSEEEATKILSCPAVTVVADMKMGEAQATAWGCDLTYDYVKINADYRS</sequence>
<evidence type="ECO:0000256" key="5">
    <source>
        <dbReference type="ARBA" id="ARBA00022605"/>
    </source>
</evidence>
<comment type="caution">
    <text evidence="13">Lacks conserved residue(s) required for the propagation of feature annotation.</text>
</comment>
<dbReference type="AlphaFoldDB" id="A0A1E3A4K2"/>
<dbReference type="NCBIfam" id="TIGR00120">
    <property type="entry name" value="ArgJ"/>
    <property type="match status" value="1"/>
</dbReference>
<comment type="subunit">
    <text evidence="3 13">Heterotetramer of two alpha and two beta chains.</text>
</comment>
<evidence type="ECO:0000256" key="4">
    <source>
        <dbReference type="ARBA" id="ARBA00022571"/>
    </source>
</evidence>
<comment type="catalytic activity">
    <reaction evidence="10 13">
        <text>L-glutamate + acetyl-CoA = N-acetyl-L-glutamate + CoA + H(+)</text>
        <dbReference type="Rhea" id="RHEA:24292"/>
        <dbReference type="ChEBI" id="CHEBI:15378"/>
        <dbReference type="ChEBI" id="CHEBI:29985"/>
        <dbReference type="ChEBI" id="CHEBI:44337"/>
        <dbReference type="ChEBI" id="CHEBI:57287"/>
        <dbReference type="ChEBI" id="CHEBI:57288"/>
        <dbReference type="EC" id="2.3.1.1"/>
    </reaction>
</comment>
<feature type="binding site" evidence="13">
    <location>
        <position position="402"/>
    </location>
    <ligand>
        <name>substrate</name>
    </ligand>
</feature>
<dbReference type="InterPro" id="IPR002813">
    <property type="entry name" value="Arg_biosynth_ArgJ"/>
</dbReference>
<dbReference type="InterPro" id="IPR042195">
    <property type="entry name" value="ArgJ_beta_C"/>
</dbReference>
<dbReference type="EMBL" id="MEHD01000006">
    <property type="protein sequence ID" value="ODR61676.1"/>
    <property type="molecule type" value="Genomic_DNA"/>
</dbReference>
<keyword evidence="19" id="KW-1185">Reference proteome</keyword>
<feature type="site" description="Involved in the stabilization of negative charge on the oxyanion by the formation of the oxyanion hole" evidence="13">
    <location>
        <position position="114"/>
    </location>
</feature>
<organism evidence="14 17">
    <name type="scientific">Eisenbergiella tayi</name>
    <dbReference type="NCBI Taxonomy" id="1432052"/>
    <lineage>
        <taxon>Bacteria</taxon>
        <taxon>Bacillati</taxon>
        <taxon>Bacillota</taxon>
        <taxon>Clostridia</taxon>
        <taxon>Lachnospirales</taxon>
        <taxon>Lachnospiraceae</taxon>
        <taxon>Eisenbergiella</taxon>
    </lineage>
</organism>
<dbReference type="EMBL" id="MCGH01000003">
    <property type="protein sequence ID" value="ODM03146.1"/>
    <property type="molecule type" value="Genomic_DNA"/>
</dbReference>
<feature type="chain" id="PRO_5044508509" description="Arginine biosynthesis bifunctional protein ArgJ beta chain" evidence="13">
    <location>
        <begin position="190"/>
        <end position="407"/>
    </location>
</feature>
<evidence type="ECO:0000256" key="9">
    <source>
        <dbReference type="ARBA" id="ARBA00023315"/>
    </source>
</evidence>
<comment type="caution">
    <text evidence="14">The sequence shown here is derived from an EMBL/GenBank/DDBJ whole genome shotgun (WGS) entry which is preliminary data.</text>
</comment>
<dbReference type="FunFam" id="3.60.70.12:FF:000001">
    <property type="entry name" value="Arginine biosynthesis bifunctional protein ArgJ, chloroplastic"/>
    <property type="match status" value="1"/>
</dbReference>
<dbReference type="Proteomes" id="UP000094067">
    <property type="component" value="Unassembled WGS sequence"/>
</dbReference>
<dbReference type="RefSeq" id="WP_069154745.1">
    <property type="nucleotide sequence ID" value="NZ_BAABXS010000006.1"/>
</dbReference>
<feature type="binding site" evidence="13">
    <location>
        <position position="407"/>
    </location>
    <ligand>
        <name>substrate</name>
    </ligand>
</feature>
<dbReference type="PANTHER" id="PTHR23100:SF0">
    <property type="entry name" value="ARGININE BIOSYNTHESIS BIFUNCTIONAL PROTEIN ARGJ, MITOCHONDRIAL"/>
    <property type="match status" value="1"/>
</dbReference>
<evidence type="ECO:0000256" key="3">
    <source>
        <dbReference type="ARBA" id="ARBA00011475"/>
    </source>
</evidence>
<dbReference type="Gene3D" id="3.10.20.340">
    <property type="entry name" value="ArgJ beta chain, C-terminal domain"/>
    <property type="match status" value="1"/>
</dbReference>
<evidence type="ECO:0000313" key="14">
    <source>
        <dbReference type="EMBL" id="ODM03146.1"/>
    </source>
</evidence>
<dbReference type="GO" id="GO:0006592">
    <property type="term" value="P:ornithine biosynthetic process"/>
    <property type="evidence" value="ECO:0007669"/>
    <property type="project" value="TreeGrafter"/>
</dbReference>
<dbReference type="InterPro" id="IPR016117">
    <property type="entry name" value="ArgJ-like_dom_sf"/>
</dbReference>
<reference evidence="14 17" key="1">
    <citation type="submission" date="2016-07" db="EMBL/GenBank/DDBJ databases">
        <title>Characterization of isolates of Eisenbergiella tayi derived from blood cultures, using whole genome sequencing.</title>
        <authorList>
            <person name="Burdz T."/>
            <person name="Wiebe D."/>
            <person name="Huynh C."/>
            <person name="Bernard K."/>
        </authorList>
    </citation>
    <scope>NUCLEOTIDE SEQUENCE [LARGE SCALE GENOMIC DNA]</scope>
    <source>
        <strain evidence="14 17">NML 110608</strain>
    </source>
</reference>
<dbReference type="Gene3D" id="3.60.70.12">
    <property type="entry name" value="L-amino peptidase D-ALA esterase/amidase"/>
    <property type="match status" value="1"/>
</dbReference>
<keyword evidence="7 13" id="KW-0068">Autocatalytic cleavage</keyword>
<evidence type="ECO:0000256" key="2">
    <source>
        <dbReference type="ARBA" id="ARBA00006774"/>
    </source>
</evidence>
<dbReference type="GO" id="GO:0004358">
    <property type="term" value="F:L-glutamate N-acetyltransferase activity, acting on acetyl-L-ornithine as donor"/>
    <property type="evidence" value="ECO:0007669"/>
    <property type="project" value="UniProtKB-UniRule"/>
</dbReference>